<dbReference type="Proteomes" id="UP001430953">
    <property type="component" value="Unassembled WGS sequence"/>
</dbReference>
<dbReference type="EMBL" id="JADYXP020000009">
    <property type="protein sequence ID" value="KAL0116442.1"/>
    <property type="molecule type" value="Genomic_DNA"/>
</dbReference>
<organism evidence="2 3">
    <name type="scientific">Cardiocondyla obscurior</name>
    <dbReference type="NCBI Taxonomy" id="286306"/>
    <lineage>
        <taxon>Eukaryota</taxon>
        <taxon>Metazoa</taxon>
        <taxon>Ecdysozoa</taxon>
        <taxon>Arthropoda</taxon>
        <taxon>Hexapoda</taxon>
        <taxon>Insecta</taxon>
        <taxon>Pterygota</taxon>
        <taxon>Neoptera</taxon>
        <taxon>Endopterygota</taxon>
        <taxon>Hymenoptera</taxon>
        <taxon>Apocrita</taxon>
        <taxon>Aculeata</taxon>
        <taxon>Formicoidea</taxon>
        <taxon>Formicidae</taxon>
        <taxon>Myrmicinae</taxon>
        <taxon>Cardiocondyla</taxon>
    </lineage>
</organism>
<gene>
    <name evidence="2" type="ORF">PUN28_009827</name>
</gene>
<protein>
    <submittedName>
        <fullName evidence="2">Uncharacterized protein</fullName>
    </submittedName>
</protein>
<dbReference type="PANTHER" id="PTHR31025:SF9">
    <property type="entry name" value="SI:DKEY-286J15.1"/>
    <property type="match status" value="1"/>
</dbReference>
<keyword evidence="1" id="KW-0732">Signal</keyword>
<sequence>MYNIILFLFTTEVLEASIKWLETNREPWEMVENYWKTTAFLRVKEAKKNRNQSLFEIFQKWPILNHPMGWVLIAHDFEYLKYNTTENSIDQWPQFFLNIQKICPLQKKKIVKAQELLDIIESDHSDESKAIAQLCALSYMIPPKGRIKTKQVHWKPSMIECEESLVVHVKNFFTSTGTPCIIVVGPTLLEISSFFVSIDKILYNVVSAFKAIDTCFKVFHVLNIEYPAASDHIWLLIQRELYKFSTEYDKNPSYILEIISALQNS</sequence>
<evidence type="ECO:0000313" key="2">
    <source>
        <dbReference type="EMBL" id="KAL0116442.1"/>
    </source>
</evidence>
<name>A0AAW2FRE0_9HYME</name>
<evidence type="ECO:0000313" key="3">
    <source>
        <dbReference type="Proteomes" id="UP001430953"/>
    </source>
</evidence>
<keyword evidence="3" id="KW-1185">Reference proteome</keyword>
<feature type="signal peptide" evidence="1">
    <location>
        <begin position="1"/>
        <end position="16"/>
    </location>
</feature>
<dbReference type="AlphaFoldDB" id="A0AAW2FRE0"/>
<comment type="caution">
    <text evidence="2">The sequence shown here is derived from an EMBL/GenBank/DDBJ whole genome shotgun (WGS) entry which is preliminary data.</text>
</comment>
<accession>A0AAW2FRE0</accession>
<feature type="chain" id="PRO_5043833914" evidence="1">
    <location>
        <begin position="17"/>
        <end position="265"/>
    </location>
</feature>
<dbReference type="PANTHER" id="PTHR31025">
    <property type="entry name" value="SI:CH211-196P9.1-RELATED"/>
    <property type="match status" value="1"/>
</dbReference>
<evidence type="ECO:0000256" key="1">
    <source>
        <dbReference type="SAM" id="SignalP"/>
    </source>
</evidence>
<proteinExistence type="predicted"/>
<reference evidence="2 3" key="1">
    <citation type="submission" date="2023-03" db="EMBL/GenBank/DDBJ databases">
        <title>High recombination rates correlate with genetic variation in Cardiocondyla obscurior ants.</title>
        <authorList>
            <person name="Errbii M."/>
        </authorList>
    </citation>
    <scope>NUCLEOTIDE SEQUENCE [LARGE SCALE GENOMIC DNA]</scope>
    <source>
        <strain evidence="2">Alpha-2009</strain>
        <tissue evidence="2">Whole body</tissue>
    </source>
</reference>